<evidence type="ECO:0000313" key="17">
    <source>
        <dbReference type="EMBL" id="PPD57594.1"/>
    </source>
</evidence>
<evidence type="ECO:0000256" key="8">
    <source>
        <dbReference type="ARBA" id="ARBA00022777"/>
    </source>
</evidence>
<evidence type="ECO:0000256" key="3">
    <source>
        <dbReference type="ARBA" id="ARBA00008663"/>
    </source>
</evidence>
<organism evidence="17 18">
    <name type="scientific">Dehalogenimonas etheniformans</name>
    <dbReference type="NCBI Taxonomy" id="1536648"/>
    <lineage>
        <taxon>Bacteria</taxon>
        <taxon>Bacillati</taxon>
        <taxon>Chloroflexota</taxon>
        <taxon>Dehalococcoidia</taxon>
        <taxon>Dehalococcoidales</taxon>
        <taxon>Dehalococcoidaceae</taxon>
        <taxon>Dehalogenimonas</taxon>
    </lineage>
</organism>
<keyword evidence="9" id="KW-0067">ATP-binding</keyword>
<dbReference type="OrthoDB" id="9812123at2"/>
<comment type="catalytic activity">
    <reaction evidence="14">
        <text>pyruvate + ATP = phosphoenolpyruvate + ADP + H(+)</text>
        <dbReference type="Rhea" id="RHEA:18157"/>
        <dbReference type="ChEBI" id="CHEBI:15361"/>
        <dbReference type="ChEBI" id="CHEBI:15378"/>
        <dbReference type="ChEBI" id="CHEBI:30616"/>
        <dbReference type="ChEBI" id="CHEBI:58702"/>
        <dbReference type="ChEBI" id="CHEBI:456216"/>
        <dbReference type="EC" id="2.7.1.40"/>
    </reaction>
</comment>
<dbReference type="InterPro" id="IPR015806">
    <property type="entry name" value="Pyrv_Knase_insert_dom_sf"/>
</dbReference>
<dbReference type="NCBIfam" id="NF004978">
    <property type="entry name" value="PRK06354.1"/>
    <property type="match status" value="1"/>
</dbReference>
<evidence type="ECO:0000256" key="14">
    <source>
        <dbReference type="RuleBase" id="RU000504"/>
    </source>
</evidence>
<dbReference type="Pfam" id="PF02887">
    <property type="entry name" value="PK_C"/>
    <property type="match status" value="1"/>
</dbReference>
<evidence type="ECO:0000256" key="12">
    <source>
        <dbReference type="ARBA" id="ARBA00023317"/>
    </source>
</evidence>
<keyword evidence="11 14" id="KW-0324">Glycolysis</keyword>
<reference evidence="17 18" key="1">
    <citation type="journal article" date="2017" name="ISME J.">
        <title>Grape pomace compost harbors organohalide-respiring Dehalogenimonas species with novel reductive dehalogenase genes.</title>
        <authorList>
            <person name="Yang Y."/>
            <person name="Higgins S.A."/>
            <person name="Yan J."/>
            <person name="Simsir B."/>
            <person name="Chourey K."/>
            <person name="Iyer R."/>
            <person name="Hettich R.L."/>
            <person name="Baldwin B."/>
            <person name="Ogles D.M."/>
            <person name="Loffler F.E."/>
        </authorList>
    </citation>
    <scope>NUCLEOTIDE SEQUENCE [LARGE SCALE GENOMIC DNA]</scope>
    <source>
        <strain evidence="17 18">GP</strain>
    </source>
</reference>
<comment type="cofactor">
    <cofactor evidence="1">
        <name>K(+)</name>
        <dbReference type="ChEBI" id="CHEBI:29103"/>
    </cofactor>
</comment>
<evidence type="ECO:0000259" key="16">
    <source>
        <dbReference type="Pfam" id="PF02887"/>
    </source>
</evidence>
<dbReference type="GO" id="GO:0016301">
    <property type="term" value="F:kinase activity"/>
    <property type="evidence" value="ECO:0007669"/>
    <property type="project" value="UniProtKB-KW"/>
</dbReference>
<dbReference type="InterPro" id="IPR015813">
    <property type="entry name" value="Pyrv/PenolPyrv_kinase-like_dom"/>
</dbReference>
<keyword evidence="8 14" id="KW-0418">Kinase</keyword>
<dbReference type="Gene3D" id="2.40.33.10">
    <property type="entry name" value="PK beta-barrel domain-like"/>
    <property type="match status" value="1"/>
</dbReference>
<dbReference type="SUPFAM" id="SSF50800">
    <property type="entry name" value="PK beta-barrel domain-like"/>
    <property type="match status" value="1"/>
</dbReference>
<comment type="similarity">
    <text evidence="3 14">Belongs to the pyruvate kinase family.</text>
</comment>
<dbReference type="InterPro" id="IPR015793">
    <property type="entry name" value="Pyrv_Knase_brl"/>
</dbReference>
<dbReference type="PRINTS" id="PR01050">
    <property type="entry name" value="PYRUVTKNASE"/>
</dbReference>
<keyword evidence="10 14" id="KW-0460">Magnesium</keyword>
<dbReference type="NCBIfam" id="TIGR01064">
    <property type="entry name" value="pyruv_kin"/>
    <property type="match status" value="1"/>
</dbReference>
<sequence>MPDMPNTKIRIFRRTKIVATIGPATGTPEVVADLIKAGMNVARLNLSHGTLDDHTGYITRVRSESAKLGIPVAVLIDIPGPKYRSGPLKAPSVQLKKGDPITLTTRQVLGDGSLVSVNLPTFTDDVKPGDIILLDDGALQLRCDTVEQTEVGCTVLVGGKLTPGRGIAVPGKTSSMPFLTGQLESYIDFAVSQKPDFIALSFVSKANDMIQVRELLKKKNADIPLVAKIERGTAVKAFDAILAESDAIMVARGDLGVDIPLEKLPLVQKEIIHKSNRAGKPVITATQMLESMINSPRPTRAEVSDVSNAIFDGTDAVMLSAETSIGKYPVQALAMMAAVAVETEKDLPYDQWIAERDSWLSNQTEELISYNACLTARRLGSAAIVAFTSSGSTAGRVSKYRPSTPILAISPNIDTCRRLILNWGVQAHQISTPKTVDNLFSTAVDICKKIELAKSGENIIVTGGIPLGKAGTTNLLKVQEID</sequence>
<dbReference type="GO" id="GO:0000287">
    <property type="term" value="F:magnesium ion binding"/>
    <property type="evidence" value="ECO:0007669"/>
    <property type="project" value="UniProtKB-UniRule"/>
</dbReference>
<accession>A0A2P5P5M8</accession>
<dbReference type="InterPro" id="IPR040442">
    <property type="entry name" value="Pyrv_kinase-like_dom_sf"/>
</dbReference>
<dbReference type="SUPFAM" id="SSF51621">
    <property type="entry name" value="Phosphoenolpyruvate/pyruvate domain"/>
    <property type="match status" value="1"/>
</dbReference>
<proteinExistence type="inferred from homology"/>
<keyword evidence="5 14" id="KW-0808">Transferase</keyword>
<evidence type="ECO:0000313" key="18">
    <source>
        <dbReference type="Proteomes" id="UP000235653"/>
    </source>
</evidence>
<dbReference type="Proteomes" id="UP000235653">
    <property type="component" value="Unassembled WGS sequence"/>
</dbReference>
<keyword evidence="6" id="KW-0479">Metal-binding</keyword>
<dbReference type="InterPro" id="IPR015795">
    <property type="entry name" value="Pyrv_Knase_C"/>
</dbReference>
<comment type="pathway">
    <text evidence="2 14">Carbohydrate degradation; glycolysis; pyruvate from D-glyceraldehyde 3-phosphate: step 5/5.</text>
</comment>
<evidence type="ECO:0000256" key="13">
    <source>
        <dbReference type="NCBIfam" id="TIGR01064"/>
    </source>
</evidence>
<evidence type="ECO:0000256" key="10">
    <source>
        <dbReference type="ARBA" id="ARBA00022842"/>
    </source>
</evidence>
<feature type="domain" description="Pyruvate kinase C-terminal" evidence="16">
    <location>
        <begin position="367"/>
        <end position="478"/>
    </location>
</feature>
<dbReference type="InterPro" id="IPR011037">
    <property type="entry name" value="Pyrv_Knase-like_insert_dom_sf"/>
</dbReference>
<dbReference type="InterPro" id="IPR001697">
    <property type="entry name" value="Pyr_Knase"/>
</dbReference>
<dbReference type="GO" id="GO:0004743">
    <property type="term" value="F:pyruvate kinase activity"/>
    <property type="evidence" value="ECO:0007669"/>
    <property type="project" value="UniProtKB-UniRule"/>
</dbReference>
<dbReference type="Gene3D" id="3.40.1380.20">
    <property type="entry name" value="Pyruvate kinase, C-terminal domain"/>
    <property type="match status" value="1"/>
</dbReference>
<evidence type="ECO:0000256" key="11">
    <source>
        <dbReference type="ARBA" id="ARBA00023152"/>
    </source>
</evidence>
<evidence type="ECO:0000256" key="5">
    <source>
        <dbReference type="ARBA" id="ARBA00022679"/>
    </source>
</evidence>
<evidence type="ECO:0000256" key="9">
    <source>
        <dbReference type="ARBA" id="ARBA00022840"/>
    </source>
</evidence>
<evidence type="ECO:0000259" key="15">
    <source>
        <dbReference type="Pfam" id="PF00224"/>
    </source>
</evidence>
<dbReference type="GO" id="GO:0005524">
    <property type="term" value="F:ATP binding"/>
    <property type="evidence" value="ECO:0007669"/>
    <property type="project" value="UniProtKB-KW"/>
</dbReference>
<comment type="caution">
    <text evidence="17">The sequence shown here is derived from an EMBL/GenBank/DDBJ whole genome shotgun (WGS) entry which is preliminary data.</text>
</comment>
<keyword evidence="12 17" id="KW-0670">Pyruvate</keyword>
<keyword evidence="7" id="KW-0547">Nucleotide-binding</keyword>
<dbReference type="EC" id="2.7.1.40" evidence="4 13"/>
<dbReference type="Pfam" id="PF00224">
    <property type="entry name" value="PK"/>
    <property type="match status" value="1"/>
</dbReference>
<evidence type="ECO:0000256" key="6">
    <source>
        <dbReference type="ARBA" id="ARBA00022723"/>
    </source>
</evidence>
<evidence type="ECO:0000256" key="4">
    <source>
        <dbReference type="ARBA" id="ARBA00012142"/>
    </source>
</evidence>
<dbReference type="AlphaFoldDB" id="A0A2P5P5M8"/>
<dbReference type="PANTHER" id="PTHR11817">
    <property type="entry name" value="PYRUVATE KINASE"/>
    <property type="match status" value="1"/>
</dbReference>
<protein>
    <recommendedName>
        <fullName evidence="4 13">Pyruvate kinase</fullName>
        <ecNumber evidence="4 13">2.7.1.40</ecNumber>
    </recommendedName>
</protein>
<dbReference type="Gene3D" id="3.20.20.60">
    <property type="entry name" value="Phosphoenolpyruvate-binding domains"/>
    <property type="match status" value="1"/>
</dbReference>
<keyword evidence="18" id="KW-1185">Reference proteome</keyword>
<evidence type="ECO:0000256" key="7">
    <source>
        <dbReference type="ARBA" id="ARBA00022741"/>
    </source>
</evidence>
<dbReference type="InterPro" id="IPR036918">
    <property type="entry name" value="Pyrv_Knase_C_sf"/>
</dbReference>
<dbReference type="SUPFAM" id="SSF52935">
    <property type="entry name" value="PK C-terminal domain-like"/>
    <property type="match status" value="1"/>
</dbReference>
<evidence type="ECO:0000256" key="1">
    <source>
        <dbReference type="ARBA" id="ARBA00001958"/>
    </source>
</evidence>
<evidence type="ECO:0000256" key="2">
    <source>
        <dbReference type="ARBA" id="ARBA00004997"/>
    </source>
</evidence>
<name>A0A2P5P5M8_9CHLR</name>
<gene>
    <name evidence="17" type="primary">pyk</name>
    <name evidence="17" type="ORF">JP09_007555</name>
</gene>
<dbReference type="UniPathway" id="UPA00109">
    <property type="reaction ID" value="UER00188"/>
</dbReference>
<dbReference type="NCBIfam" id="NF004491">
    <property type="entry name" value="PRK05826.1"/>
    <property type="match status" value="1"/>
</dbReference>
<dbReference type="EMBL" id="JQAN02000011">
    <property type="protein sequence ID" value="PPD57594.1"/>
    <property type="molecule type" value="Genomic_DNA"/>
</dbReference>
<feature type="domain" description="Pyruvate kinase barrel" evidence="15">
    <location>
        <begin position="13"/>
        <end position="332"/>
    </location>
</feature>
<dbReference type="GO" id="GO:0030955">
    <property type="term" value="F:potassium ion binding"/>
    <property type="evidence" value="ECO:0007669"/>
    <property type="project" value="UniProtKB-UniRule"/>
</dbReference>